<dbReference type="Gene3D" id="1.20.200.10">
    <property type="entry name" value="Fumarase/aspartase (Central domain)"/>
    <property type="match status" value="1"/>
</dbReference>
<name>A0A1I2L7Q2_9BACL</name>
<organism evidence="2 3">
    <name type="scientific">Planifilum fulgidum</name>
    <dbReference type="NCBI Taxonomy" id="201973"/>
    <lineage>
        <taxon>Bacteria</taxon>
        <taxon>Bacillati</taxon>
        <taxon>Bacillota</taxon>
        <taxon>Bacilli</taxon>
        <taxon>Bacillales</taxon>
        <taxon>Thermoactinomycetaceae</taxon>
        <taxon>Planifilum</taxon>
    </lineage>
</organism>
<dbReference type="PANTHER" id="PTHR10362">
    <property type="entry name" value="HISTIDINE AMMONIA-LYASE"/>
    <property type="match status" value="1"/>
</dbReference>
<dbReference type="Gene3D" id="1.10.275.10">
    <property type="entry name" value="Fumarase/aspartase (N-terminal domain)"/>
    <property type="match status" value="1"/>
</dbReference>
<dbReference type="CDD" id="cd00332">
    <property type="entry name" value="PAL-HAL"/>
    <property type="match status" value="1"/>
</dbReference>
<evidence type="ECO:0000313" key="3">
    <source>
        <dbReference type="Proteomes" id="UP000198661"/>
    </source>
</evidence>
<dbReference type="SUPFAM" id="SSF48557">
    <property type="entry name" value="L-aspartase-like"/>
    <property type="match status" value="1"/>
</dbReference>
<dbReference type="EMBL" id="FOOK01000004">
    <property type="protein sequence ID" value="SFF74520.1"/>
    <property type="molecule type" value="Genomic_DNA"/>
</dbReference>
<keyword evidence="3" id="KW-1185">Reference proteome</keyword>
<dbReference type="AlphaFoldDB" id="A0A1I2L7Q2"/>
<evidence type="ECO:0000313" key="2">
    <source>
        <dbReference type="EMBL" id="SFF74520.1"/>
    </source>
</evidence>
<dbReference type="Proteomes" id="UP000198661">
    <property type="component" value="Unassembled WGS sequence"/>
</dbReference>
<dbReference type="GO" id="GO:0016841">
    <property type="term" value="F:ammonia-lyase activity"/>
    <property type="evidence" value="ECO:0007669"/>
    <property type="project" value="UniProtKB-ARBA"/>
</dbReference>
<dbReference type="InterPro" id="IPR008948">
    <property type="entry name" value="L-Aspartase-like"/>
</dbReference>
<dbReference type="Pfam" id="PF00221">
    <property type="entry name" value="Lyase_aromatic"/>
    <property type="match status" value="1"/>
</dbReference>
<protein>
    <submittedName>
        <fullName evidence="2">Histidine ammonia-lyase</fullName>
    </submittedName>
</protein>
<sequence length="527" mass="57193">MAAHRITIDGKGLTLQQLASFIEDPSIRVAVSPRAIEAVQETRRQVEKWLTEERRVIYGITTGLGKLKDFVVDERDQEIFQQKILYSHAVGIGPYFPDDVVRLAMLLRANVLSRGHSGVRPELIERMLTFLNGGIIPLLPQIGSLGVGDLQPMAHLGLCLTGAPEGRVRFRGEEGSAEEMLRKAGVVPVRFPLAAREALALMSGSTLVLANAIHAHHKAKQLARLADVALALNLEAMRGEVSAFDERIQRARGIPGQIETARNVRTLLKGSEWVTEEGRRRLGEIRPRVQDAVSFRASPQLHGAVKEVLRYLETVLSREINASADNPLIFSGESGYESLSGGNFHGAILAYALDFIGIALTDLAVLSERRSARLLDPAASYGLPANLAGGAVGLNTGFAQVQANAVALVGEMRLLAAPASIGSIPAKGNQEDHNSMAMGAVRKTIQIIGHLEKVLAIELLCAAQAIDLIKGKMSGFAMGNGTALVYELIRRHVPPMWEDAYVKADLDKMIRLVEEETILCEVKHLLA</sequence>
<keyword evidence="1 2" id="KW-0456">Lyase</keyword>
<dbReference type="InterPro" id="IPR001106">
    <property type="entry name" value="Aromatic_Lyase"/>
</dbReference>
<evidence type="ECO:0000256" key="1">
    <source>
        <dbReference type="ARBA" id="ARBA00023239"/>
    </source>
</evidence>
<accession>A0A1I2L7Q2</accession>
<reference evidence="2 3" key="1">
    <citation type="submission" date="2016-10" db="EMBL/GenBank/DDBJ databases">
        <authorList>
            <person name="de Groot N.N."/>
        </authorList>
    </citation>
    <scope>NUCLEOTIDE SEQUENCE [LARGE SCALE GENOMIC DNA]</scope>
    <source>
        <strain evidence="2 3">DSM 44945</strain>
    </source>
</reference>
<dbReference type="InterPro" id="IPR024083">
    <property type="entry name" value="Fumarase/histidase_N"/>
</dbReference>
<gene>
    <name evidence="2" type="ORF">SAMN04488025_10479</name>
</gene>
<proteinExistence type="predicted"/>
<dbReference type="STRING" id="201973.SAMN04488025_10479"/>